<dbReference type="GO" id="GO:0010569">
    <property type="term" value="P:regulation of double-strand break repair via homologous recombination"/>
    <property type="evidence" value="ECO:0000318"/>
    <property type="project" value="GO_Central"/>
</dbReference>
<dbReference type="RefSeq" id="XP_018099064.1">
    <property type="nucleotide sequence ID" value="XM_018243575.2"/>
</dbReference>
<dbReference type="GO" id="GO:0007140">
    <property type="term" value="P:male meiotic nuclear division"/>
    <property type="evidence" value="ECO:0000318"/>
    <property type="project" value="GO_Central"/>
</dbReference>
<feature type="region of interest" description="Disordered" evidence="1">
    <location>
        <begin position="1753"/>
        <end position="1838"/>
    </location>
</feature>
<reference evidence="5 6" key="1">
    <citation type="submission" date="2022-04" db="UniProtKB">
        <authorList>
            <consortium name="RefSeq"/>
        </authorList>
    </citation>
    <scope>IDENTIFICATION</scope>
    <source>
        <strain evidence="5 6">J_2021</strain>
        <tissue evidence="5 6">Erythrocytes</tissue>
    </source>
</reference>
<feature type="compositionally biased region" description="Low complexity" evidence="1">
    <location>
        <begin position="2001"/>
        <end position="2013"/>
    </location>
</feature>
<dbReference type="InterPro" id="IPR026616">
    <property type="entry name" value="TEX15"/>
</dbReference>
<dbReference type="RefSeq" id="XP_018099065.1">
    <property type="nucleotide sequence ID" value="XM_018243576.2"/>
</dbReference>
<feature type="compositionally biased region" description="Basic and acidic residues" evidence="1">
    <location>
        <begin position="1798"/>
        <end position="1808"/>
    </location>
</feature>
<evidence type="ECO:0000313" key="6">
    <source>
        <dbReference type="RefSeq" id="XP_018099065.1"/>
    </source>
</evidence>
<evidence type="ECO:0000259" key="3">
    <source>
        <dbReference type="Pfam" id="PF15326"/>
    </source>
</evidence>
<dbReference type="Gene3D" id="3.90.228.10">
    <property type="match status" value="1"/>
</dbReference>
<dbReference type="GO" id="GO:0007130">
    <property type="term" value="P:synaptonemal complex assembly"/>
    <property type="evidence" value="ECO:0000318"/>
    <property type="project" value="GO_Central"/>
</dbReference>
<evidence type="ECO:0000313" key="4">
    <source>
        <dbReference type="Proteomes" id="UP000186698"/>
    </source>
</evidence>
<feature type="region of interest" description="Disordered" evidence="1">
    <location>
        <begin position="171"/>
        <end position="194"/>
    </location>
</feature>
<dbReference type="InterPro" id="IPR022188">
    <property type="entry name" value="TASOR_DUF3715"/>
</dbReference>
<feature type="compositionally biased region" description="Basic residues" evidence="1">
    <location>
        <begin position="626"/>
        <end position="635"/>
    </location>
</feature>
<feature type="compositionally biased region" description="Basic and acidic residues" evidence="1">
    <location>
        <begin position="1753"/>
        <end position="1763"/>
    </location>
</feature>
<keyword evidence="4" id="KW-1185">Reference proteome</keyword>
<dbReference type="Pfam" id="PF15326">
    <property type="entry name" value="TEX15"/>
    <property type="match status" value="2"/>
</dbReference>
<feature type="compositionally biased region" description="Basic and acidic residues" evidence="1">
    <location>
        <begin position="1826"/>
        <end position="1838"/>
    </location>
</feature>
<feature type="domain" description="TASOR pseudo-PARP" evidence="2">
    <location>
        <begin position="86"/>
        <end position="225"/>
    </location>
</feature>
<dbReference type="PANTHER" id="PTHR22380:SF1">
    <property type="entry name" value="TESTIS-EXPRESSED PROTEIN 15"/>
    <property type="match status" value="1"/>
</dbReference>
<dbReference type="GO" id="GO:0005634">
    <property type="term" value="C:nucleus"/>
    <property type="evidence" value="ECO:0000318"/>
    <property type="project" value="GO_Central"/>
</dbReference>
<sequence length="2137" mass="243357">MEDSMKSLKNYIIPKIKTAAEKGYLARDMTNKREYNDVLNILNEARLDICYDLKSSWKLEDPKLICNYNLENHFIEKRSEMRELGKKDFKEQFCFLVVPKTAVVDICQHGLSVKSSTITILGNPQLGVYVFRHIDVALHYAKMKNSKSNTIVVFKALFGRIKKVQPVLNSKKTPLDPAPNYDSHMSKKSPSWTDSFEKQTANSLVYLYEYDQNFKPADNPRHCLPYASVSVTFIEQKTEIGPILPTVKLKPKLVTSGSANLMNCTVAKRIGKGKDAKIVFENVRTVAPKSPLLCHNAQQNEFLLSCTAINLMMENLLGTSSFGKQAVDPTMHLPYQLPHQFDQKEKTGKRTDHDMDGLISSSMVITSKSIKDPRIRREEQELKPCDQKIYYQWNSQKCEEKLKKSFFLSFEEARLYDSLIKKSEVNKHSLLNECENDNNMVMKQDETVCYSQNLPEKAIVEEKGKQQNPSTLSEKEHSSATQDFFHVSKTLSVTNTVCGKVVKKSDHILKKHKKERSFSIGSTKSELTKKAFISKEKKKFAGVVQSSGCNSFEISHKHKMQKKTAISNDNKEKSINSKKIVEVSKCSTNFEEKVLPAISTKSNHRVKAENMAQTVKNVFKTSQSNHKIKGSKVHGQKSSENSRKASLQKNATLPVNKMDVGTKRRFGKGTDKRKEHSSLVKVQKKTAKNETSEKLFANAEGQQQWLKENLTDKQEHQCSKTMITGITLAKEEILIPPEKKISQIPYVTSNDNSEMGDFQNDHFANMEFQNETVCSQEPVIVKMNSLKERCKNMFTAKTSECTQSETTDYCVENISSLHFKELAFEHQISYILLPEAIVNQNCVTDEVSLFDAGNVGIPMENSIFGTHLCLQSYETEIGNEDLFFEDMEVGGEIEIPSFDNLNDPKAQMPVDLNISLNVLLDDIDCSHLANRIDWNSMFGLGGSTTVVGEVLVPQSNKSPLQKCELQKCELQKCEREKIIYPDLQITVENHSKLHGNLTPACGNQEVQHKVHNDDILSSLETTENKLLVDSFESKCKGNAAPLINFIQPPLENVSINLCDEQQDCYVGLHISSSTSNNMQAMQKTDDTAKQEQDFKSHMGANNGQSETDVEGKMKGFTQQKTRSLNKCSTVSLDLCSILKKADETYCVNVLQEYKLICEKQLPRFIKAFEEKQLCTVKEVMFDRNFLVESKLKADFKHVLKPQAIESFIELQMVMETKQFIENRIYNLKGEPTFRSLLYYDSSLYLELLDGDRGYQQQSNIYVGFQQKLKSSALVTLQNHYTQLCDVFEKIHEKHKSYYVFLKYRREAEECEAVLKNSADHLDFCLSVPLSCGVHIGDTFEDLKMLQTRTLEIIKAYYNLPKCDAGKLEHALCLLELICAKIDYIQTSESLNTELSLFGIEHLLFDAAKCTILKEKARYIKQKKIPSLISESIHKLNHSALLKLYEVYGTCHEETTVICPQQKHNQSNINPEFNSQEDEYYVGKIIDQAQCADSTTMNEMIAGCKKHLEALKKYFQIMQECDADEVIITEYNVLDAAKKHNQTTILLKPEAIESYIDILMVYETLHFLKCVKASRKNNKRFRGLLWFDKSLFPELLQFQNRIGLYLKGNLNSDVLQIINTNIYEIKTELEAISDYSDSVNYTYALQIMTRELSELSELKTFVSKSRFAMHSYAHFSPHIASLNYGSTLADLDYNYNQFSDLLGLLMSCPKKDLGKIAQTMKIMKTIEFMKQATSRSDTSAFDVCICQIMENKRKQDQLRGKDDQGYGMLNTKKRPPLNQDEQTHSMSPKKRKVMNSPPHDSKEELEISKQKSNSRMKNKDYSNAADKQCKNSEKTPKGITAVEKKDQSSFAIEHIFHRNYVLSPVKAKVLDHANDREAKIKCSTDGSVKELLNDSQVTLHANGQLQAPDKNINVASGYQYLSDRSKKNIDVVSQMPRGQAEQKSILKKLYFSDKQKKSYNVHFADKCTLHSPLKEQTNETATSIIEAKDKKNEPLLQQNGLSNCSDSNSHSQSQMTDTYSQPSSCLYPWQYYLHYWYLNSSNTSVVTHPYQAMPYNTQQSMPCSGTSSFTIQNPYTGNQPYPNFNSQVQPQRFQTTDALKAAMNYSYSAPHPASHQASGQARYSYDVTPTGTWSLGSW</sequence>
<feature type="region of interest" description="Disordered" evidence="1">
    <location>
        <begin position="1986"/>
        <end position="2016"/>
    </location>
</feature>
<dbReference type="InterPro" id="IPR032765">
    <property type="entry name" value="TEX15_dom"/>
</dbReference>
<dbReference type="Pfam" id="PF12509">
    <property type="entry name" value="DUF3715"/>
    <property type="match status" value="1"/>
</dbReference>
<accession>A0A8J0UBJ4</accession>
<protein>
    <submittedName>
        <fullName evidence="5 6">Uncharacterized protein LOC108706828</fullName>
    </submittedName>
</protein>
<dbReference type="KEGG" id="xla:108706828"/>
<feature type="compositionally biased region" description="Polar residues" evidence="1">
    <location>
        <begin position="636"/>
        <end position="646"/>
    </location>
</feature>
<evidence type="ECO:0000256" key="1">
    <source>
        <dbReference type="SAM" id="MobiDB-lite"/>
    </source>
</evidence>
<gene>
    <name evidence="5 6" type="primary">LOC108706828</name>
</gene>
<dbReference type="SUPFAM" id="SSF56399">
    <property type="entry name" value="ADP-ribosylation"/>
    <property type="match status" value="1"/>
</dbReference>
<dbReference type="OrthoDB" id="10054471at2759"/>
<dbReference type="Proteomes" id="UP000186698">
    <property type="component" value="Chromosome 1S"/>
</dbReference>
<evidence type="ECO:0000313" key="5">
    <source>
        <dbReference type="RefSeq" id="XP_018099064.1"/>
    </source>
</evidence>
<feature type="region of interest" description="Disordered" evidence="1">
    <location>
        <begin position="622"/>
        <end position="646"/>
    </location>
</feature>
<feature type="domain" description="Testis expressed sequence 15" evidence="3">
    <location>
        <begin position="1118"/>
        <end position="1287"/>
    </location>
</feature>
<dbReference type="CTD" id="108706828"/>
<dbReference type="GeneID" id="108706828"/>
<organism evidence="6">
    <name type="scientific">Xenopus laevis</name>
    <name type="common">African clawed frog</name>
    <dbReference type="NCBI Taxonomy" id="8355"/>
    <lineage>
        <taxon>Eukaryota</taxon>
        <taxon>Metazoa</taxon>
        <taxon>Chordata</taxon>
        <taxon>Craniata</taxon>
        <taxon>Vertebrata</taxon>
        <taxon>Euteleostomi</taxon>
        <taxon>Amphibia</taxon>
        <taxon>Batrachia</taxon>
        <taxon>Anura</taxon>
        <taxon>Pipoidea</taxon>
        <taxon>Pipidae</taxon>
        <taxon>Xenopodinae</taxon>
        <taxon>Xenopus</taxon>
        <taxon>Xenopus</taxon>
    </lineage>
</organism>
<evidence type="ECO:0000259" key="2">
    <source>
        <dbReference type="Pfam" id="PF12509"/>
    </source>
</evidence>
<feature type="domain" description="Testis expressed sequence 15" evidence="3">
    <location>
        <begin position="1465"/>
        <end position="1596"/>
    </location>
</feature>
<name>A0A8J0UBJ4_XENLA</name>
<dbReference type="PANTHER" id="PTHR22380">
    <property type="entry name" value="TESTIS-EXPRESSED PROTEIN 15"/>
    <property type="match status" value="1"/>
</dbReference>
<proteinExistence type="predicted"/>